<organism evidence="2 3">
    <name type="scientific">Setaria digitata</name>
    <dbReference type="NCBI Taxonomy" id="48799"/>
    <lineage>
        <taxon>Eukaryota</taxon>
        <taxon>Metazoa</taxon>
        <taxon>Ecdysozoa</taxon>
        <taxon>Nematoda</taxon>
        <taxon>Chromadorea</taxon>
        <taxon>Rhabditida</taxon>
        <taxon>Spirurina</taxon>
        <taxon>Spiruromorpha</taxon>
        <taxon>Filarioidea</taxon>
        <taxon>Setariidae</taxon>
        <taxon>Setaria</taxon>
    </lineage>
</organism>
<proteinExistence type="predicted"/>
<evidence type="ECO:0000313" key="2">
    <source>
        <dbReference type="Proteomes" id="UP000887581"/>
    </source>
</evidence>
<accession>A0A915PSB7</accession>
<dbReference type="Proteomes" id="UP000887581">
    <property type="component" value="Unplaced"/>
</dbReference>
<evidence type="ECO:0000313" key="3">
    <source>
        <dbReference type="WBParaSite" id="sdigi.contig22.g1873.t1"/>
    </source>
</evidence>
<protein>
    <submittedName>
        <fullName evidence="3">Uncharacterized protein</fullName>
    </submittedName>
</protein>
<dbReference type="AlphaFoldDB" id="A0A915PSB7"/>
<sequence length="59" mass="6527">MKAMRACMHGHLRTSKKGDTVVKCLLSPFPGEVDAPQLATGQPNPSRRHPDQMQSVVER</sequence>
<dbReference type="WBParaSite" id="sdigi.contig22.g1873.t1">
    <property type="protein sequence ID" value="sdigi.contig22.g1873.t1"/>
    <property type="gene ID" value="sdigi.contig22.g1873"/>
</dbReference>
<keyword evidence="2" id="KW-1185">Reference proteome</keyword>
<feature type="region of interest" description="Disordered" evidence="1">
    <location>
        <begin position="30"/>
        <end position="59"/>
    </location>
</feature>
<name>A0A915PSB7_9BILA</name>
<reference evidence="3" key="1">
    <citation type="submission" date="2022-11" db="UniProtKB">
        <authorList>
            <consortium name="WormBaseParasite"/>
        </authorList>
    </citation>
    <scope>IDENTIFICATION</scope>
</reference>
<evidence type="ECO:0000256" key="1">
    <source>
        <dbReference type="SAM" id="MobiDB-lite"/>
    </source>
</evidence>